<dbReference type="Proteomes" id="UP000607197">
    <property type="component" value="Unassembled WGS sequence"/>
</dbReference>
<protein>
    <submittedName>
        <fullName evidence="3">Xanthine dehydrogenase accessory factor</fullName>
    </submittedName>
</protein>
<evidence type="ECO:0000259" key="1">
    <source>
        <dbReference type="Pfam" id="PF02625"/>
    </source>
</evidence>
<dbReference type="RefSeq" id="WP_229774135.1">
    <property type="nucleotide sequence ID" value="NZ_BMPG01000003.1"/>
</dbReference>
<feature type="domain" description="XdhC Rossmann" evidence="2">
    <location>
        <begin position="197"/>
        <end position="339"/>
    </location>
</feature>
<organism evidence="3 4">
    <name type="scientific">Halocalculus aciditolerans</name>
    <dbReference type="NCBI Taxonomy" id="1383812"/>
    <lineage>
        <taxon>Archaea</taxon>
        <taxon>Methanobacteriati</taxon>
        <taxon>Methanobacteriota</taxon>
        <taxon>Stenosarchaea group</taxon>
        <taxon>Halobacteria</taxon>
        <taxon>Halobacteriales</taxon>
        <taxon>Halobacteriaceae</taxon>
        <taxon>Halocalculus</taxon>
    </lineage>
</organism>
<comment type="caution">
    <text evidence="3">The sequence shown here is derived from an EMBL/GenBank/DDBJ whole genome shotgun (WGS) entry which is preliminary data.</text>
</comment>
<accession>A0A830F9H2</accession>
<reference evidence="3" key="2">
    <citation type="submission" date="2020-09" db="EMBL/GenBank/DDBJ databases">
        <authorList>
            <person name="Sun Q."/>
            <person name="Ohkuma M."/>
        </authorList>
    </citation>
    <scope>NUCLEOTIDE SEQUENCE</scope>
    <source>
        <strain evidence="3">JCM 19596</strain>
    </source>
</reference>
<evidence type="ECO:0000313" key="3">
    <source>
        <dbReference type="EMBL" id="GGL67713.1"/>
    </source>
</evidence>
<feature type="domain" description="XdhC- CoxI" evidence="1">
    <location>
        <begin position="19"/>
        <end position="85"/>
    </location>
</feature>
<dbReference type="InterPro" id="IPR027051">
    <property type="entry name" value="XdhC_Rossmann_dom"/>
</dbReference>
<dbReference type="AlphaFoldDB" id="A0A830F9H2"/>
<evidence type="ECO:0000313" key="4">
    <source>
        <dbReference type="Proteomes" id="UP000607197"/>
    </source>
</evidence>
<dbReference type="InterPro" id="IPR052698">
    <property type="entry name" value="MoCofactor_Util/Proc"/>
</dbReference>
<dbReference type="PANTHER" id="PTHR30388:SF6">
    <property type="entry name" value="XANTHINE DEHYDROGENASE SUBUNIT A-RELATED"/>
    <property type="match status" value="1"/>
</dbReference>
<dbReference type="EMBL" id="BMPG01000003">
    <property type="protein sequence ID" value="GGL67713.1"/>
    <property type="molecule type" value="Genomic_DNA"/>
</dbReference>
<name>A0A830F9H2_9EURY</name>
<keyword evidence="4" id="KW-1185">Reference proteome</keyword>
<dbReference type="Pfam" id="PF02625">
    <property type="entry name" value="XdhC_CoxI"/>
    <property type="match status" value="1"/>
</dbReference>
<dbReference type="Pfam" id="PF13478">
    <property type="entry name" value="XdhC_C"/>
    <property type="match status" value="1"/>
</dbReference>
<sequence length="367" mass="38636">MSEWSVPESEVMDVAGDLLDEGADAMLATVVDVRGSAYRRPGAKMVVTPGEGGVGAITAGCLEDEVRRLARGVLDTGDARVETYDLMTDDDVWGMGVGCNGVLDVLLEPLDDSFRRAVDAYAAGDDTVVYTVIASDDDRLAVGDRAYADALDGFPPDVAAALEDRDPGGSSHAATVDTDRGTATVFVDVIDAPADFVVVGTGHDARPVVDLAARMDFSVTVAGFRGAKSKAERFPAADAVVSTSPRSLTDDVDIDADTVVVVMTHNYVDDRLAVEALLDTDAPYVGLMGPDDRFQEMLGDFADEDVTFTDAQLDRVYTPVGLDLGGGAPEQVALSIVAEALAVHNDRTGGSLRRIDGHIHDRPAADD</sequence>
<gene>
    <name evidence="3" type="primary">xdhC</name>
    <name evidence="3" type="ORF">GCM10009039_27120</name>
</gene>
<proteinExistence type="predicted"/>
<dbReference type="InterPro" id="IPR003777">
    <property type="entry name" value="XdhC_CoxI"/>
</dbReference>
<dbReference type="PANTHER" id="PTHR30388">
    <property type="entry name" value="ALDEHYDE OXIDOREDUCTASE MOLYBDENUM COFACTOR ASSEMBLY PROTEIN"/>
    <property type="match status" value="1"/>
</dbReference>
<dbReference type="Gene3D" id="3.40.50.720">
    <property type="entry name" value="NAD(P)-binding Rossmann-like Domain"/>
    <property type="match status" value="1"/>
</dbReference>
<reference evidence="3" key="1">
    <citation type="journal article" date="2014" name="Int. J. Syst. Evol. Microbiol.">
        <title>Complete genome sequence of Corynebacterium casei LMG S-19264T (=DSM 44701T), isolated from a smear-ripened cheese.</title>
        <authorList>
            <consortium name="US DOE Joint Genome Institute (JGI-PGF)"/>
            <person name="Walter F."/>
            <person name="Albersmeier A."/>
            <person name="Kalinowski J."/>
            <person name="Ruckert C."/>
        </authorList>
    </citation>
    <scope>NUCLEOTIDE SEQUENCE</scope>
    <source>
        <strain evidence="3">JCM 19596</strain>
    </source>
</reference>
<evidence type="ECO:0000259" key="2">
    <source>
        <dbReference type="Pfam" id="PF13478"/>
    </source>
</evidence>